<dbReference type="GO" id="GO:0046872">
    <property type="term" value="F:metal ion binding"/>
    <property type="evidence" value="ECO:0007669"/>
    <property type="project" value="UniProtKB-KW"/>
</dbReference>
<dbReference type="Proteomes" id="UP000002171">
    <property type="component" value="Unassembled WGS sequence"/>
</dbReference>
<evidence type="ECO:0000256" key="3">
    <source>
        <dbReference type="ARBA" id="ARBA00023004"/>
    </source>
</evidence>
<evidence type="ECO:0000256" key="5">
    <source>
        <dbReference type="SAM" id="SignalP"/>
    </source>
</evidence>
<dbReference type="InterPro" id="IPR036909">
    <property type="entry name" value="Cyt_c-like_dom_sf"/>
</dbReference>
<feature type="domain" description="Cytochrome c" evidence="6">
    <location>
        <begin position="25"/>
        <end position="110"/>
    </location>
</feature>
<evidence type="ECO:0000256" key="2">
    <source>
        <dbReference type="ARBA" id="ARBA00022723"/>
    </source>
</evidence>
<evidence type="ECO:0000256" key="4">
    <source>
        <dbReference type="PROSITE-ProRule" id="PRU00433"/>
    </source>
</evidence>
<dbReference type="Gene3D" id="1.10.760.10">
    <property type="entry name" value="Cytochrome c-like domain"/>
    <property type="match status" value="1"/>
</dbReference>
<dbReference type="RefSeq" id="WP_007019881.1">
    <property type="nucleotide sequence ID" value="NZ_CH724125.1"/>
</dbReference>
<dbReference type="Pfam" id="PF13442">
    <property type="entry name" value="Cytochrome_CBB3"/>
    <property type="match status" value="1"/>
</dbReference>
<accession>A0A7U8GRF6</accession>
<gene>
    <name evidence="7" type="ORF">MED92_11339</name>
</gene>
<reference evidence="7 8" key="1">
    <citation type="submission" date="2006-02" db="EMBL/GenBank/DDBJ databases">
        <authorList>
            <person name="Pinhassi J."/>
            <person name="Pedros-Alio C."/>
            <person name="Ferriera S."/>
            <person name="Johnson J."/>
            <person name="Kravitz S."/>
            <person name="Halpern A."/>
            <person name="Remington K."/>
            <person name="Beeson K."/>
            <person name="Tran B."/>
            <person name="Rogers Y.-H."/>
            <person name="Friedman R."/>
            <person name="Venter J.C."/>
        </authorList>
    </citation>
    <scope>NUCLEOTIDE SEQUENCE [LARGE SCALE GENOMIC DNA]</scope>
    <source>
        <strain evidence="7 8">MED92</strain>
    </source>
</reference>
<protein>
    <recommendedName>
        <fullName evidence="6">Cytochrome c domain-containing protein</fullName>
    </recommendedName>
</protein>
<dbReference type="GO" id="GO:0009055">
    <property type="term" value="F:electron transfer activity"/>
    <property type="evidence" value="ECO:0007669"/>
    <property type="project" value="InterPro"/>
</dbReference>
<keyword evidence="3 4" id="KW-0408">Iron</keyword>
<keyword evidence="2 4" id="KW-0479">Metal-binding</keyword>
<feature type="signal peptide" evidence="5">
    <location>
        <begin position="1"/>
        <end position="28"/>
    </location>
</feature>
<dbReference type="GO" id="GO:0020037">
    <property type="term" value="F:heme binding"/>
    <property type="evidence" value="ECO:0007669"/>
    <property type="project" value="InterPro"/>
</dbReference>
<keyword evidence="1 4" id="KW-0349">Heme</keyword>
<proteinExistence type="predicted"/>
<dbReference type="SUPFAM" id="SSF46626">
    <property type="entry name" value="Cytochrome c"/>
    <property type="match status" value="1"/>
</dbReference>
<dbReference type="OrthoDB" id="7064218at2"/>
<dbReference type="PROSITE" id="PS51007">
    <property type="entry name" value="CYTC"/>
    <property type="match status" value="1"/>
</dbReference>
<evidence type="ECO:0000256" key="1">
    <source>
        <dbReference type="ARBA" id="ARBA00022617"/>
    </source>
</evidence>
<evidence type="ECO:0000259" key="6">
    <source>
        <dbReference type="PROSITE" id="PS51007"/>
    </source>
</evidence>
<keyword evidence="8" id="KW-1185">Reference proteome</keyword>
<name>A0A7U8GRF6_NEPCE</name>
<organism evidence="7 8">
    <name type="scientific">Neptuniibacter caesariensis</name>
    <dbReference type="NCBI Taxonomy" id="207954"/>
    <lineage>
        <taxon>Bacteria</taxon>
        <taxon>Pseudomonadati</taxon>
        <taxon>Pseudomonadota</taxon>
        <taxon>Gammaproteobacteria</taxon>
        <taxon>Oceanospirillales</taxon>
        <taxon>Oceanospirillaceae</taxon>
        <taxon>Neptuniibacter</taxon>
    </lineage>
</organism>
<dbReference type="EMBL" id="AAOW01000009">
    <property type="protein sequence ID" value="EAR61317.1"/>
    <property type="molecule type" value="Genomic_DNA"/>
</dbReference>
<comment type="caution">
    <text evidence="7">The sequence shown here is derived from an EMBL/GenBank/DDBJ whole genome shotgun (WGS) entry which is preliminary data.</text>
</comment>
<dbReference type="InterPro" id="IPR009056">
    <property type="entry name" value="Cyt_c-like_dom"/>
</dbReference>
<sequence length="111" mass="12036">MNPSLKAKATIKFFVLATALSASPMLLAEGNPTFEKVCSSCHTGGFKGWVTGAPNIHKKEEWSSYLDRDSVERMKEIVLKGAEDHKVKGGCSTCSNGSILNAVDYIISEVR</sequence>
<evidence type="ECO:0000313" key="7">
    <source>
        <dbReference type="EMBL" id="EAR61317.1"/>
    </source>
</evidence>
<dbReference type="AlphaFoldDB" id="A0A7U8GRF6"/>
<feature type="chain" id="PRO_5031154906" description="Cytochrome c domain-containing protein" evidence="5">
    <location>
        <begin position="29"/>
        <end position="111"/>
    </location>
</feature>
<keyword evidence="5" id="KW-0732">Signal</keyword>
<evidence type="ECO:0000313" key="8">
    <source>
        <dbReference type="Proteomes" id="UP000002171"/>
    </source>
</evidence>